<proteinExistence type="predicted"/>
<dbReference type="PANTHER" id="PTHR11439:SF465">
    <property type="entry name" value="REVERSE TRANSCRIPTASE TY1_COPIA-TYPE DOMAIN-CONTAINING PROTEIN"/>
    <property type="match status" value="1"/>
</dbReference>
<evidence type="ECO:0000313" key="1">
    <source>
        <dbReference type="EMBL" id="KAL0385545.1"/>
    </source>
</evidence>
<sequence>MTKAEYRSMAATVCELRWISYILRDFGVTPAVLVPLFCDNKVALHILANPDFYERTKHIELDCHLVQDAYKDGLLLLMSGAQANLLICSRRFFP</sequence>
<name>A0AAW2S0D6_SESRA</name>
<comment type="caution">
    <text evidence="1">The sequence shown here is derived from an EMBL/GenBank/DDBJ whole genome shotgun (WGS) entry which is preliminary data.</text>
</comment>
<dbReference type="CDD" id="cd09272">
    <property type="entry name" value="RNase_HI_RT_Ty1"/>
    <property type="match status" value="1"/>
</dbReference>
<dbReference type="EMBL" id="JACGWJ010000012">
    <property type="protein sequence ID" value="KAL0385545.1"/>
    <property type="molecule type" value="Genomic_DNA"/>
</dbReference>
<dbReference type="AlphaFoldDB" id="A0AAW2S0D6"/>
<accession>A0AAW2S0D6</accession>
<gene>
    <name evidence="1" type="ORF">Sradi_2948800</name>
</gene>
<dbReference type="PANTHER" id="PTHR11439">
    <property type="entry name" value="GAG-POL-RELATED RETROTRANSPOSON"/>
    <property type="match status" value="1"/>
</dbReference>
<organism evidence="1">
    <name type="scientific">Sesamum radiatum</name>
    <name type="common">Black benniseed</name>
    <dbReference type="NCBI Taxonomy" id="300843"/>
    <lineage>
        <taxon>Eukaryota</taxon>
        <taxon>Viridiplantae</taxon>
        <taxon>Streptophyta</taxon>
        <taxon>Embryophyta</taxon>
        <taxon>Tracheophyta</taxon>
        <taxon>Spermatophyta</taxon>
        <taxon>Magnoliopsida</taxon>
        <taxon>eudicotyledons</taxon>
        <taxon>Gunneridae</taxon>
        <taxon>Pentapetalae</taxon>
        <taxon>asterids</taxon>
        <taxon>lamiids</taxon>
        <taxon>Lamiales</taxon>
        <taxon>Pedaliaceae</taxon>
        <taxon>Sesamum</taxon>
    </lineage>
</organism>
<reference evidence="1" key="2">
    <citation type="journal article" date="2024" name="Plant">
        <title>Genomic evolution and insights into agronomic trait innovations of Sesamum species.</title>
        <authorList>
            <person name="Miao H."/>
            <person name="Wang L."/>
            <person name="Qu L."/>
            <person name="Liu H."/>
            <person name="Sun Y."/>
            <person name="Le M."/>
            <person name="Wang Q."/>
            <person name="Wei S."/>
            <person name="Zheng Y."/>
            <person name="Lin W."/>
            <person name="Duan Y."/>
            <person name="Cao H."/>
            <person name="Xiong S."/>
            <person name="Wang X."/>
            <person name="Wei L."/>
            <person name="Li C."/>
            <person name="Ma Q."/>
            <person name="Ju M."/>
            <person name="Zhao R."/>
            <person name="Li G."/>
            <person name="Mu C."/>
            <person name="Tian Q."/>
            <person name="Mei H."/>
            <person name="Zhang T."/>
            <person name="Gao T."/>
            <person name="Zhang H."/>
        </authorList>
    </citation>
    <scope>NUCLEOTIDE SEQUENCE</scope>
    <source>
        <strain evidence="1">G02</strain>
    </source>
</reference>
<reference evidence="1" key="1">
    <citation type="submission" date="2020-06" db="EMBL/GenBank/DDBJ databases">
        <authorList>
            <person name="Li T."/>
            <person name="Hu X."/>
            <person name="Zhang T."/>
            <person name="Song X."/>
            <person name="Zhang H."/>
            <person name="Dai N."/>
            <person name="Sheng W."/>
            <person name="Hou X."/>
            <person name="Wei L."/>
        </authorList>
    </citation>
    <scope>NUCLEOTIDE SEQUENCE</scope>
    <source>
        <strain evidence="1">G02</strain>
        <tissue evidence="1">Leaf</tissue>
    </source>
</reference>
<protein>
    <submittedName>
        <fullName evidence="1">Uncharacterized protein</fullName>
    </submittedName>
</protein>